<dbReference type="GO" id="GO:0005886">
    <property type="term" value="C:plasma membrane"/>
    <property type="evidence" value="ECO:0007669"/>
    <property type="project" value="TreeGrafter"/>
</dbReference>
<feature type="transmembrane region" description="Helical" evidence="1">
    <location>
        <begin position="230"/>
        <end position="251"/>
    </location>
</feature>
<protein>
    <recommendedName>
        <fullName evidence="4">Inner membrane protein YedI</fullName>
    </recommendedName>
</protein>
<feature type="transmembrane region" description="Helical" evidence="1">
    <location>
        <begin position="70"/>
        <end position="99"/>
    </location>
</feature>
<evidence type="ECO:0000313" key="3">
    <source>
        <dbReference type="Proteomes" id="UP000295717"/>
    </source>
</evidence>
<evidence type="ECO:0000313" key="2">
    <source>
        <dbReference type="EMBL" id="TCT20675.1"/>
    </source>
</evidence>
<dbReference type="InterPro" id="IPR008526">
    <property type="entry name" value="YedI"/>
</dbReference>
<keyword evidence="1" id="KW-1133">Transmembrane helix</keyword>
<dbReference type="PANTHER" id="PTHR30503:SF3">
    <property type="entry name" value="INNER MEMBRANE PROTEIN YEDI"/>
    <property type="match status" value="1"/>
</dbReference>
<organism evidence="2 3">
    <name type="scientific">Thiobaca trueperi</name>
    <dbReference type="NCBI Taxonomy" id="127458"/>
    <lineage>
        <taxon>Bacteria</taxon>
        <taxon>Pseudomonadati</taxon>
        <taxon>Pseudomonadota</taxon>
        <taxon>Gammaproteobacteria</taxon>
        <taxon>Chromatiales</taxon>
        <taxon>Chromatiaceae</taxon>
        <taxon>Thiobaca</taxon>
    </lineage>
</organism>
<reference evidence="2 3" key="1">
    <citation type="submission" date="2019-03" db="EMBL/GenBank/DDBJ databases">
        <title>Genomic Encyclopedia of Type Strains, Phase IV (KMG-IV): sequencing the most valuable type-strain genomes for metagenomic binning, comparative biology and taxonomic classification.</title>
        <authorList>
            <person name="Goeker M."/>
        </authorList>
    </citation>
    <scope>NUCLEOTIDE SEQUENCE [LARGE SCALE GENOMIC DNA]</scope>
    <source>
        <strain evidence="2 3">DSM 13587</strain>
    </source>
</reference>
<sequence length="321" mass="33489">MATSLIALIDDIATVLDDVSILTKIAARKTASVLGDDLALNAEQVRGVRAERELPVVWAVFKGSLRNKLILVPTALTISAFAPWAILPLLMIGGLYLCFEGVEKIAHKWLHHDAGADAHHAELTAALEDPAVDLAVLERDKIKGAVRTDFVLSAEIIVITLGTVESAAFTTQILVLSGIAVIMSIGVYGLVAGIVKLDDAGLYLSQRPGADAFVRLQRAIGRGLLRAAPLLMKTLSVAGTIAMFLVGGGILTHGIPLLHDWIHHASEAVAVLPALGGTLSALVPMTLDALVGVMAGAVVLGLVSLVKRVRMAAAGQGGSLI</sequence>
<keyword evidence="3" id="KW-1185">Reference proteome</keyword>
<dbReference type="PIRSF" id="PIRSF016660">
    <property type="entry name" value="YedI"/>
    <property type="match status" value="1"/>
</dbReference>
<dbReference type="Pfam" id="PF05661">
    <property type="entry name" value="DUF808"/>
    <property type="match status" value="1"/>
</dbReference>
<keyword evidence="1" id="KW-0472">Membrane</keyword>
<dbReference type="PANTHER" id="PTHR30503">
    <property type="entry name" value="INNER MEMBRANE PROTEIN YEDI"/>
    <property type="match status" value="1"/>
</dbReference>
<comment type="caution">
    <text evidence="2">The sequence shown here is derived from an EMBL/GenBank/DDBJ whole genome shotgun (WGS) entry which is preliminary data.</text>
</comment>
<accession>A0A4R3MWN4</accession>
<feature type="transmembrane region" description="Helical" evidence="1">
    <location>
        <begin position="150"/>
        <end position="169"/>
    </location>
</feature>
<dbReference type="RefSeq" id="WP_132977290.1">
    <property type="nucleotide sequence ID" value="NZ_SMAO01000005.1"/>
</dbReference>
<proteinExistence type="predicted"/>
<feature type="transmembrane region" description="Helical" evidence="1">
    <location>
        <begin position="289"/>
        <end position="306"/>
    </location>
</feature>
<feature type="transmembrane region" description="Helical" evidence="1">
    <location>
        <begin position="175"/>
        <end position="197"/>
    </location>
</feature>
<dbReference type="AlphaFoldDB" id="A0A4R3MWN4"/>
<dbReference type="Proteomes" id="UP000295717">
    <property type="component" value="Unassembled WGS sequence"/>
</dbReference>
<evidence type="ECO:0008006" key="4">
    <source>
        <dbReference type="Google" id="ProtNLM"/>
    </source>
</evidence>
<dbReference type="EMBL" id="SMAO01000005">
    <property type="protein sequence ID" value="TCT20675.1"/>
    <property type="molecule type" value="Genomic_DNA"/>
</dbReference>
<gene>
    <name evidence="2" type="ORF">EDC35_105114</name>
</gene>
<keyword evidence="1" id="KW-0812">Transmembrane</keyword>
<dbReference type="OrthoDB" id="9814178at2"/>
<evidence type="ECO:0000256" key="1">
    <source>
        <dbReference type="SAM" id="Phobius"/>
    </source>
</evidence>
<name>A0A4R3MWN4_9GAMM</name>